<dbReference type="Pfam" id="PF06965">
    <property type="entry name" value="Na_H_antiport_1"/>
    <property type="match status" value="1"/>
</dbReference>
<keyword evidence="2 6" id="KW-1003">Cell membrane</keyword>
<dbReference type="PANTHER" id="PTHR30341:SF0">
    <property type="entry name" value="NA(+)_H(+) ANTIPORTER NHAA"/>
    <property type="match status" value="1"/>
</dbReference>
<feature type="transmembrane region" description="Helical" evidence="6">
    <location>
        <begin position="385"/>
        <end position="407"/>
    </location>
</feature>
<keyword evidence="6" id="KW-0406">Ion transport</keyword>
<evidence type="ECO:0000256" key="5">
    <source>
        <dbReference type="ARBA" id="ARBA00023136"/>
    </source>
</evidence>
<keyword evidence="6" id="KW-0050">Antiport</keyword>
<feature type="transmembrane region" description="Helical" evidence="6">
    <location>
        <begin position="225"/>
        <end position="248"/>
    </location>
</feature>
<feature type="transmembrane region" description="Helical" evidence="6">
    <location>
        <begin position="312"/>
        <end position="333"/>
    </location>
</feature>
<name>A0A847SBS9_9NEIS</name>
<comment type="similarity">
    <text evidence="6">Belongs to the NhaA Na(+)/H(+) (TC 2.A.33) antiporter family.</text>
</comment>
<feature type="transmembrane region" description="Helical" evidence="6">
    <location>
        <begin position="165"/>
        <end position="187"/>
    </location>
</feature>
<evidence type="ECO:0000256" key="1">
    <source>
        <dbReference type="ARBA" id="ARBA00004429"/>
    </source>
</evidence>
<dbReference type="InterPro" id="IPR004670">
    <property type="entry name" value="NhaA"/>
</dbReference>
<dbReference type="HAMAP" id="MF_01844">
    <property type="entry name" value="NhaA"/>
    <property type="match status" value="1"/>
</dbReference>
<dbReference type="InterPro" id="IPR023171">
    <property type="entry name" value="Na/H_antiporter_dom_sf"/>
</dbReference>
<dbReference type="Proteomes" id="UP000587991">
    <property type="component" value="Unassembled WGS sequence"/>
</dbReference>
<feature type="transmembrane region" description="Helical" evidence="6">
    <location>
        <begin position="106"/>
        <end position="127"/>
    </location>
</feature>
<reference evidence="7 8" key="1">
    <citation type="submission" date="2020-04" db="EMBL/GenBank/DDBJ databases">
        <title>Draft genome of Leeia sp. IMCC25680.</title>
        <authorList>
            <person name="Song J."/>
            <person name="Cho J.-C."/>
        </authorList>
    </citation>
    <scope>NUCLEOTIDE SEQUENCE [LARGE SCALE GENOMIC DNA]</scope>
    <source>
        <strain evidence="7 8">IMCC25680</strain>
    </source>
</reference>
<keyword evidence="6" id="KW-0813">Transport</keyword>
<feature type="transmembrane region" description="Helical" evidence="6">
    <location>
        <begin position="20"/>
        <end position="42"/>
    </location>
</feature>
<protein>
    <recommendedName>
        <fullName evidence="6">Na(+)/H(+) antiporter NhaA</fullName>
    </recommendedName>
    <alternativeName>
        <fullName evidence="6">Sodium/proton antiporter NhaA</fullName>
    </alternativeName>
</protein>
<dbReference type="PANTHER" id="PTHR30341">
    <property type="entry name" value="SODIUM ION/PROTON ANTIPORTER NHAA-RELATED"/>
    <property type="match status" value="1"/>
</dbReference>
<keyword evidence="6" id="KW-0739">Sodium transport</keyword>
<feature type="transmembrane region" description="Helical" evidence="6">
    <location>
        <begin position="419"/>
        <end position="438"/>
    </location>
</feature>
<evidence type="ECO:0000256" key="2">
    <source>
        <dbReference type="ARBA" id="ARBA00022475"/>
    </source>
</evidence>
<dbReference type="AlphaFoldDB" id="A0A847SBS9"/>
<dbReference type="GO" id="GO:0005886">
    <property type="term" value="C:plasma membrane"/>
    <property type="evidence" value="ECO:0007669"/>
    <property type="project" value="UniProtKB-SubCell"/>
</dbReference>
<comment type="caution">
    <text evidence="7">The sequence shown here is derived from an EMBL/GenBank/DDBJ whole genome shotgun (WGS) entry which is preliminary data.</text>
</comment>
<sequence>MTVDTRHTILRFIVAPIERFTALSAASGIVLLLATAAALLWVNLGGEHAYHALWELPAGLSLAGLGLQLPLHAWINDGLMAVFFLLVGLEIKRELLVGELASLRQAALPVVGAIGGMLVPAALYLYFNPHPPAANGWGVPMATDIAFALGVLTLLGNRVPPSLRVFLAALAIADDLGAVLVIALFYSGALQWDMLLAAGGVWVVLLLGNRLGVRSLWFYLLPGVALWYLVLQSGVHATVAGVLLAFAIPARPQVAPGLFLKDAQRLLNDLAQRDPNRLSLLLTDQEAQNIVHGLEAGCEAIQAPLQRLEHGLHGVVAFLIMPLFAFANAGIHLDASLLTTLQQPLALGIVAGLVLGKPLGILLLCGLARLLRLARLPEGARWRDLFGVGLLAGMGFTMSIFIASLAYPLPEQLEQAKGAILLASVLAGVLATLWFAVLGRRAG</sequence>
<dbReference type="GO" id="GO:0015385">
    <property type="term" value="F:sodium:proton antiporter activity"/>
    <property type="evidence" value="ECO:0007669"/>
    <property type="project" value="UniProtKB-UniRule"/>
</dbReference>
<proteinExistence type="inferred from homology"/>
<organism evidence="7 8">
    <name type="scientific">Leeia aquatica</name>
    <dbReference type="NCBI Taxonomy" id="2725557"/>
    <lineage>
        <taxon>Bacteria</taxon>
        <taxon>Pseudomonadati</taxon>
        <taxon>Pseudomonadota</taxon>
        <taxon>Betaproteobacteria</taxon>
        <taxon>Neisseriales</taxon>
        <taxon>Leeiaceae</taxon>
        <taxon>Leeia</taxon>
    </lineage>
</organism>
<keyword evidence="8" id="KW-1185">Reference proteome</keyword>
<feature type="transmembrane region" description="Helical" evidence="6">
    <location>
        <begin position="194"/>
        <end position="213"/>
    </location>
</feature>
<dbReference type="EMBL" id="JABAIM010000003">
    <property type="protein sequence ID" value="NLR76355.1"/>
    <property type="molecule type" value="Genomic_DNA"/>
</dbReference>
<evidence type="ECO:0000313" key="7">
    <source>
        <dbReference type="EMBL" id="NLR76355.1"/>
    </source>
</evidence>
<evidence type="ECO:0000256" key="6">
    <source>
        <dbReference type="HAMAP-Rule" id="MF_01844"/>
    </source>
</evidence>
<evidence type="ECO:0000256" key="3">
    <source>
        <dbReference type="ARBA" id="ARBA00022692"/>
    </source>
</evidence>
<evidence type="ECO:0000256" key="4">
    <source>
        <dbReference type="ARBA" id="ARBA00022989"/>
    </source>
</evidence>
<evidence type="ECO:0000313" key="8">
    <source>
        <dbReference type="Proteomes" id="UP000587991"/>
    </source>
</evidence>
<keyword evidence="4 6" id="KW-1133">Transmembrane helix</keyword>
<feature type="transmembrane region" description="Helical" evidence="6">
    <location>
        <begin position="345"/>
        <end position="365"/>
    </location>
</feature>
<accession>A0A847SBS9</accession>
<comment type="function">
    <text evidence="6">Na(+)/H(+) antiporter that extrudes sodium in exchange for external protons.</text>
</comment>
<keyword evidence="6" id="KW-0915">Sodium</keyword>
<dbReference type="RefSeq" id="WP_168878014.1">
    <property type="nucleotide sequence ID" value="NZ_JABAIM010000003.1"/>
</dbReference>
<dbReference type="Gene3D" id="1.20.1530.10">
    <property type="entry name" value="Na+/H+ antiporter like domain"/>
    <property type="match status" value="1"/>
</dbReference>
<keyword evidence="5 6" id="KW-0472">Membrane</keyword>
<dbReference type="GO" id="GO:0006885">
    <property type="term" value="P:regulation of pH"/>
    <property type="evidence" value="ECO:0007669"/>
    <property type="project" value="UniProtKB-UniRule"/>
</dbReference>
<dbReference type="NCBIfam" id="TIGR00773">
    <property type="entry name" value="NhaA"/>
    <property type="match status" value="1"/>
</dbReference>
<keyword evidence="3 6" id="KW-0812">Transmembrane</keyword>
<comment type="subcellular location">
    <subcellularLocation>
        <location evidence="1">Cell inner membrane</location>
        <topology evidence="1">Multi-pass membrane protein</topology>
    </subcellularLocation>
    <subcellularLocation>
        <location evidence="6">Cell membrane</location>
        <topology evidence="6">Multi-pass membrane protein</topology>
    </subcellularLocation>
</comment>
<gene>
    <name evidence="6 7" type="primary">nhaA</name>
    <name evidence="7" type="ORF">HF682_14405</name>
</gene>
<comment type="catalytic activity">
    <reaction evidence="6">
        <text>Na(+)(in) + 2 H(+)(out) = Na(+)(out) + 2 H(+)(in)</text>
        <dbReference type="Rhea" id="RHEA:29251"/>
        <dbReference type="ChEBI" id="CHEBI:15378"/>
        <dbReference type="ChEBI" id="CHEBI:29101"/>
    </reaction>
</comment>